<feature type="compositionally biased region" description="Low complexity" evidence="1">
    <location>
        <begin position="1"/>
        <end position="17"/>
    </location>
</feature>
<comment type="caution">
    <text evidence="2">The sequence shown here is derived from an EMBL/GenBank/DDBJ whole genome shotgun (WGS) entry which is preliminary data.</text>
</comment>
<name>A0AAV4V561_CAEEX</name>
<protein>
    <submittedName>
        <fullName evidence="2">Uncharacterized protein</fullName>
    </submittedName>
</protein>
<proteinExistence type="predicted"/>
<gene>
    <name evidence="2" type="ORF">CEXT_777141</name>
</gene>
<reference evidence="2 3" key="1">
    <citation type="submission" date="2021-06" db="EMBL/GenBank/DDBJ databases">
        <title>Caerostris extrusa draft genome.</title>
        <authorList>
            <person name="Kono N."/>
            <person name="Arakawa K."/>
        </authorList>
    </citation>
    <scope>NUCLEOTIDE SEQUENCE [LARGE SCALE GENOMIC DNA]</scope>
</reference>
<organism evidence="2 3">
    <name type="scientific">Caerostris extrusa</name>
    <name type="common">Bark spider</name>
    <name type="synonym">Caerostris bankana</name>
    <dbReference type="NCBI Taxonomy" id="172846"/>
    <lineage>
        <taxon>Eukaryota</taxon>
        <taxon>Metazoa</taxon>
        <taxon>Ecdysozoa</taxon>
        <taxon>Arthropoda</taxon>
        <taxon>Chelicerata</taxon>
        <taxon>Arachnida</taxon>
        <taxon>Araneae</taxon>
        <taxon>Araneomorphae</taxon>
        <taxon>Entelegynae</taxon>
        <taxon>Araneoidea</taxon>
        <taxon>Araneidae</taxon>
        <taxon>Caerostris</taxon>
    </lineage>
</organism>
<evidence type="ECO:0000256" key="1">
    <source>
        <dbReference type="SAM" id="MobiDB-lite"/>
    </source>
</evidence>
<dbReference type="EMBL" id="BPLR01013984">
    <property type="protein sequence ID" value="GIY65377.1"/>
    <property type="molecule type" value="Genomic_DNA"/>
</dbReference>
<sequence length="78" mass="8693">MLDKTTISSSETPSSSSAYDLTTEKLESPKESTDMTTHIMKLKKWVPQLKKSQQKNQIKMIVTTESVIETSSIKLTGS</sequence>
<dbReference type="Proteomes" id="UP001054945">
    <property type="component" value="Unassembled WGS sequence"/>
</dbReference>
<keyword evidence="3" id="KW-1185">Reference proteome</keyword>
<accession>A0AAV4V561</accession>
<feature type="compositionally biased region" description="Basic and acidic residues" evidence="1">
    <location>
        <begin position="22"/>
        <end position="33"/>
    </location>
</feature>
<feature type="region of interest" description="Disordered" evidence="1">
    <location>
        <begin position="1"/>
        <end position="34"/>
    </location>
</feature>
<evidence type="ECO:0000313" key="3">
    <source>
        <dbReference type="Proteomes" id="UP001054945"/>
    </source>
</evidence>
<evidence type="ECO:0000313" key="2">
    <source>
        <dbReference type="EMBL" id="GIY65377.1"/>
    </source>
</evidence>
<dbReference type="AlphaFoldDB" id="A0AAV4V561"/>